<dbReference type="PANTHER" id="PTHR38601:SF1">
    <property type="entry name" value="HYDROGENASE-4 COMPONENT E"/>
    <property type="match status" value="1"/>
</dbReference>
<dbReference type="GO" id="GO:0016829">
    <property type="term" value="F:lyase activity"/>
    <property type="evidence" value="ECO:0007669"/>
    <property type="project" value="UniProtKB-KW"/>
</dbReference>
<feature type="transmembrane region" description="Helical" evidence="6">
    <location>
        <begin position="63"/>
        <end position="83"/>
    </location>
</feature>
<keyword evidence="3 6" id="KW-0812">Transmembrane</keyword>
<dbReference type="Proteomes" id="UP000179334">
    <property type="component" value="Unassembled WGS sequence"/>
</dbReference>
<comment type="subcellular location">
    <subcellularLocation>
        <location evidence="1">Cell membrane</location>
        <topology evidence="1">Multi-pass membrane protein</topology>
    </subcellularLocation>
</comment>
<evidence type="ECO:0000256" key="3">
    <source>
        <dbReference type="ARBA" id="ARBA00022692"/>
    </source>
</evidence>
<protein>
    <submittedName>
        <fullName evidence="7">Formate hydrogenlyase</fullName>
    </submittedName>
</protein>
<dbReference type="AlphaFoldDB" id="A0A1F6T777"/>
<name>A0A1F6T777_9PROT</name>
<evidence type="ECO:0000256" key="5">
    <source>
        <dbReference type="ARBA" id="ARBA00023136"/>
    </source>
</evidence>
<feature type="transmembrane region" description="Helical" evidence="6">
    <location>
        <begin position="103"/>
        <end position="123"/>
    </location>
</feature>
<dbReference type="InterPro" id="IPR038730">
    <property type="entry name" value="HyfE-like"/>
</dbReference>
<feature type="transmembrane region" description="Helical" evidence="6">
    <location>
        <begin position="181"/>
        <end position="203"/>
    </location>
</feature>
<accession>A0A1F6T777</accession>
<feature type="transmembrane region" description="Helical" evidence="6">
    <location>
        <begin position="129"/>
        <end position="147"/>
    </location>
</feature>
<organism evidence="7 8">
    <name type="scientific">Candidatus Muproteobacteria bacterium RBG_16_64_10</name>
    <dbReference type="NCBI Taxonomy" id="1817757"/>
    <lineage>
        <taxon>Bacteria</taxon>
        <taxon>Pseudomonadati</taxon>
        <taxon>Pseudomonadota</taxon>
        <taxon>Candidatus Muproteobacteria</taxon>
    </lineage>
</organism>
<evidence type="ECO:0000256" key="4">
    <source>
        <dbReference type="ARBA" id="ARBA00022989"/>
    </source>
</evidence>
<evidence type="ECO:0000313" key="8">
    <source>
        <dbReference type="Proteomes" id="UP000179334"/>
    </source>
</evidence>
<dbReference type="EMBL" id="MFSR01000008">
    <property type="protein sequence ID" value="OGI40991.1"/>
    <property type="molecule type" value="Genomic_DNA"/>
</dbReference>
<evidence type="ECO:0000256" key="2">
    <source>
        <dbReference type="ARBA" id="ARBA00022475"/>
    </source>
</evidence>
<feature type="transmembrane region" description="Helical" evidence="6">
    <location>
        <begin position="154"/>
        <end position="175"/>
    </location>
</feature>
<gene>
    <name evidence="7" type="ORF">A2V91_00870</name>
</gene>
<keyword evidence="2" id="KW-1003">Cell membrane</keyword>
<evidence type="ECO:0000256" key="6">
    <source>
        <dbReference type="SAM" id="Phobius"/>
    </source>
</evidence>
<keyword evidence="7" id="KW-0456">Lyase</keyword>
<evidence type="ECO:0000256" key="1">
    <source>
        <dbReference type="ARBA" id="ARBA00004651"/>
    </source>
</evidence>
<comment type="caution">
    <text evidence="7">The sequence shown here is derived from an EMBL/GenBank/DDBJ whole genome shotgun (WGS) entry which is preliminary data.</text>
</comment>
<reference evidence="7 8" key="1">
    <citation type="journal article" date="2016" name="Nat. Commun.">
        <title>Thousands of microbial genomes shed light on interconnected biogeochemical processes in an aquifer system.</title>
        <authorList>
            <person name="Anantharaman K."/>
            <person name="Brown C.T."/>
            <person name="Hug L.A."/>
            <person name="Sharon I."/>
            <person name="Castelle C.J."/>
            <person name="Probst A.J."/>
            <person name="Thomas B.C."/>
            <person name="Singh A."/>
            <person name="Wilkins M.J."/>
            <person name="Karaoz U."/>
            <person name="Brodie E.L."/>
            <person name="Williams K.H."/>
            <person name="Hubbard S.S."/>
            <person name="Banfield J.F."/>
        </authorList>
    </citation>
    <scope>NUCLEOTIDE SEQUENCE [LARGE SCALE GENOMIC DNA]</scope>
</reference>
<dbReference type="GO" id="GO:0005886">
    <property type="term" value="C:plasma membrane"/>
    <property type="evidence" value="ECO:0007669"/>
    <property type="project" value="UniProtKB-SubCell"/>
</dbReference>
<feature type="transmembrane region" description="Helical" evidence="6">
    <location>
        <begin position="12"/>
        <end position="29"/>
    </location>
</feature>
<proteinExistence type="predicted"/>
<keyword evidence="5 6" id="KW-0472">Membrane</keyword>
<dbReference type="PANTHER" id="PTHR38601">
    <property type="entry name" value="HYDROGENASE-4 COMPONENT E"/>
    <property type="match status" value="1"/>
</dbReference>
<evidence type="ECO:0000313" key="7">
    <source>
        <dbReference type="EMBL" id="OGI40991.1"/>
    </source>
</evidence>
<feature type="transmembrane region" description="Helical" evidence="6">
    <location>
        <begin position="36"/>
        <end position="57"/>
    </location>
</feature>
<sequence>MDLTQLGLYDQAIIVFAALVLFTSFVMLAQVRVLPLIYTFAWQGALLAVVTALVAFVSDHPHLYISAALTVALKVFLIPWLLYRLTLRLNLHHEAEAIKHPSLLLLGGAGLVIFSYYVALPIVHLSGLATRNTIAVSIAVVLVGMLLMIARKTAVAQVIGFMSIENGLFFSAVVSTYGMPLIVELGVAFDVLVAAILFGVFFFHLRESFDTLDVDQLNRLSEAHEAVLTHEEGHDTPAGGHP</sequence>
<keyword evidence="4 6" id="KW-1133">Transmembrane helix</keyword>